<dbReference type="PROSITE" id="PS51379">
    <property type="entry name" value="4FE4S_FER_2"/>
    <property type="match status" value="2"/>
</dbReference>
<dbReference type="SUPFAM" id="SSF53920">
    <property type="entry name" value="Fe-only hydrogenase"/>
    <property type="match status" value="1"/>
</dbReference>
<feature type="domain" description="4Fe-4S ferredoxin-type" evidence="4">
    <location>
        <begin position="33"/>
        <end position="62"/>
    </location>
</feature>
<proteinExistence type="predicted"/>
<dbReference type="EMBL" id="DF238840">
    <property type="protein sequence ID" value="GAF25050.1"/>
    <property type="molecule type" value="Genomic_DNA"/>
</dbReference>
<dbReference type="Pfam" id="PF00037">
    <property type="entry name" value="Fer4"/>
    <property type="match status" value="1"/>
</dbReference>
<accession>A0A0S6U7V1</accession>
<evidence type="ECO:0000256" key="2">
    <source>
        <dbReference type="ARBA" id="ARBA00023004"/>
    </source>
</evidence>
<dbReference type="GO" id="GO:0051536">
    <property type="term" value="F:iron-sulfur cluster binding"/>
    <property type="evidence" value="ECO:0007669"/>
    <property type="project" value="UniProtKB-KW"/>
</dbReference>
<name>A0A0S6U7V1_NEOTH</name>
<dbReference type="SUPFAM" id="SSF54862">
    <property type="entry name" value="4Fe-4S ferredoxins"/>
    <property type="match status" value="1"/>
</dbReference>
<dbReference type="Gene3D" id="3.30.70.20">
    <property type="match status" value="1"/>
</dbReference>
<evidence type="ECO:0000256" key="1">
    <source>
        <dbReference type="ARBA" id="ARBA00022723"/>
    </source>
</evidence>
<dbReference type="PROSITE" id="PS00198">
    <property type="entry name" value="4FE4S_FER_1"/>
    <property type="match status" value="1"/>
</dbReference>
<sequence length="463" mass="50817">MAIMIYIDRDLCTGCRRCAEICPTGAIEGNQGEPQIINREICVNCGQCVQICSAYASPYTTSPETMAAKNRERRLLPAAAPEPLFAAYNESHEELVREALARPDLFNAVQFAPAIRFALAEDFGLSPQVVTVGRIVAALRRLGFKYVYDTNFAADLTVMEEGYELLQRLQGDGALPLFSSCCPAWVKFVEQAYPQLIANLSTCKSPQQMAGAIFKTYTGQLDPDLRSRHLFVTAVMPCIAKKFECNRPELGGSYGRDVDAVLTTRELAHLIKDKGIDWHSLAEEEPDQPLGEYSGAGAIFGVTGGVTEAVLRTAAEVVGGKPLEEIEFHEVRGMAGTRKVNINLGKEQLEIIIVAGLKNVVPILDDLIAGKASFHFMEVMACPAGCLSGGGQPKILVETYRGSIYRQRAASIYNHDRDLPVRKAHENPAIKQLYADFLGQPLGELSHALLHTHYTVRRSEENV</sequence>
<dbReference type="Pfam" id="PF02256">
    <property type="entry name" value="Fe_hyd_SSU"/>
    <property type="match status" value="1"/>
</dbReference>
<dbReference type="Proteomes" id="UP000063718">
    <property type="component" value="Unassembled WGS sequence"/>
</dbReference>
<evidence type="ECO:0000313" key="5">
    <source>
        <dbReference type="EMBL" id="GAF25050.1"/>
    </source>
</evidence>
<dbReference type="InterPro" id="IPR017896">
    <property type="entry name" value="4Fe4S_Fe-S-bd"/>
</dbReference>
<dbReference type="InterPro" id="IPR017900">
    <property type="entry name" value="4Fe4S_Fe_S_CS"/>
</dbReference>
<dbReference type="PANTHER" id="PTHR11615">
    <property type="entry name" value="NITRATE, FORMATE, IRON DEHYDROGENASE"/>
    <property type="match status" value="1"/>
</dbReference>
<feature type="domain" description="4Fe-4S ferredoxin-type" evidence="4">
    <location>
        <begin position="3"/>
        <end position="32"/>
    </location>
</feature>
<dbReference type="Gene3D" id="4.10.260.20">
    <property type="entry name" value="Iron hydrogenase, small subunit"/>
    <property type="match status" value="1"/>
</dbReference>
<organism evidence="5">
    <name type="scientific">Moorella thermoacetica Y72</name>
    <dbReference type="NCBI Taxonomy" id="1325331"/>
    <lineage>
        <taxon>Bacteria</taxon>
        <taxon>Bacillati</taxon>
        <taxon>Bacillota</taxon>
        <taxon>Clostridia</taxon>
        <taxon>Neomoorellales</taxon>
        <taxon>Neomoorellaceae</taxon>
        <taxon>Neomoorella</taxon>
    </lineage>
</organism>
<dbReference type="Gene3D" id="3.40.950.10">
    <property type="entry name" value="Fe-only Hydrogenase (Larger Subunit), Chain L, domain 3"/>
    <property type="match status" value="1"/>
</dbReference>
<evidence type="ECO:0000256" key="3">
    <source>
        <dbReference type="ARBA" id="ARBA00023014"/>
    </source>
</evidence>
<keyword evidence="2" id="KW-0408">Iron</keyword>
<dbReference type="InterPro" id="IPR003149">
    <property type="entry name" value="Fe_hydrogenase_ssu"/>
</dbReference>
<keyword evidence="3" id="KW-0411">Iron-sulfur</keyword>
<dbReference type="InterPro" id="IPR050340">
    <property type="entry name" value="Cytosolic_Fe-S_CAF"/>
</dbReference>
<gene>
    <name evidence="5" type="ORF">MTY_0379</name>
</gene>
<keyword evidence="1" id="KW-0479">Metal-binding</keyword>
<evidence type="ECO:0000259" key="4">
    <source>
        <dbReference type="PROSITE" id="PS51379"/>
    </source>
</evidence>
<dbReference type="Gene3D" id="3.40.50.1780">
    <property type="match status" value="1"/>
</dbReference>
<dbReference type="AlphaFoldDB" id="A0A0S6U7V1"/>
<protein>
    <submittedName>
        <fullName evidence="5">Iron only hydrogenase large subunit, C-terminal domain</fullName>
    </submittedName>
</protein>
<dbReference type="InterPro" id="IPR004108">
    <property type="entry name" value="Fe_hydrogenase_lsu_C"/>
</dbReference>
<dbReference type="GO" id="GO:0046872">
    <property type="term" value="F:metal ion binding"/>
    <property type="evidence" value="ECO:0007669"/>
    <property type="project" value="UniProtKB-KW"/>
</dbReference>
<reference evidence="5" key="1">
    <citation type="journal article" date="2014" name="Gene">
        <title>Genome-guided analysis of transformation efficiency and carbon dioxide assimilation by Moorella thermoacetica Y72.</title>
        <authorList>
            <person name="Tsukahara K."/>
            <person name="Kita A."/>
            <person name="Nakashimada Y."/>
            <person name="Hoshino T."/>
            <person name="Murakami K."/>
        </authorList>
    </citation>
    <scope>NUCLEOTIDE SEQUENCE [LARGE SCALE GENOMIC DNA]</scope>
    <source>
        <strain evidence="5">Y72</strain>
    </source>
</reference>
<dbReference type="InterPro" id="IPR009016">
    <property type="entry name" value="Fe_hydrogenase"/>
</dbReference>
<dbReference type="InterPro" id="IPR036991">
    <property type="entry name" value="Fe_hydrogenase_ssu_sf"/>
</dbReference>
<dbReference type="SMART" id="SM00902">
    <property type="entry name" value="Fe_hyd_SSU"/>
    <property type="match status" value="1"/>
</dbReference>
<dbReference type="Pfam" id="PF02906">
    <property type="entry name" value="Fe_hyd_lg_C"/>
    <property type="match status" value="1"/>
</dbReference>